<gene>
    <name evidence="1" type="ORF">H3V53_14010</name>
</gene>
<dbReference type="Proteomes" id="UP001386437">
    <property type="component" value="Unassembled WGS sequence"/>
</dbReference>
<evidence type="ECO:0000313" key="1">
    <source>
        <dbReference type="EMBL" id="MEI5998278.1"/>
    </source>
</evidence>
<proteinExistence type="predicted"/>
<sequence length="63" mass="7109">MYALDNQSSDNNEARKWVIAEHVGRSAFVLQRDVWRDGGGFINTLHATLAKRLVDESGGEYNE</sequence>
<accession>A0ABU8IRM2</accession>
<dbReference type="RefSeq" id="WP_336598457.1">
    <property type="nucleotide sequence ID" value="NZ_JACFYJ010000019.1"/>
</dbReference>
<evidence type="ECO:0000313" key="2">
    <source>
        <dbReference type="Proteomes" id="UP001386437"/>
    </source>
</evidence>
<dbReference type="EMBL" id="JACFYJ010000019">
    <property type="protein sequence ID" value="MEI5998278.1"/>
    <property type="molecule type" value="Genomic_DNA"/>
</dbReference>
<keyword evidence="2" id="KW-1185">Reference proteome</keyword>
<reference evidence="1 2" key="1">
    <citation type="journal article" date="2022" name="Arch. Microbiol.">
        <title>Paraburkholderia bengalensis sp. nov. isolated from roots of Oryza sativa, IR64.</title>
        <authorList>
            <person name="Nag P."/>
            <person name="Mondal N."/>
            <person name="Sarkar J."/>
            <person name="Das S."/>
        </authorList>
    </citation>
    <scope>NUCLEOTIDE SEQUENCE [LARGE SCALE GENOMIC DNA]</scope>
    <source>
        <strain evidence="1 2">IR64_4_BI</strain>
    </source>
</reference>
<name>A0ABU8IRM2_9BURK</name>
<organism evidence="1 2">
    <name type="scientific">Paraburkholderia bengalensis</name>
    <dbReference type="NCBI Taxonomy" id="2747562"/>
    <lineage>
        <taxon>Bacteria</taxon>
        <taxon>Pseudomonadati</taxon>
        <taxon>Pseudomonadota</taxon>
        <taxon>Betaproteobacteria</taxon>
        <taxon>Burkholderiales</taxon>
        <taxon>Burkholderiaceae</taxon>
        <taxon>Paraburkholderia</taxon>
    </lineage>
</organism>
<protein>
    <submittedName>
        <fullName evidence="1">Uncharacterized protein</fullName>
    </submittedName>
</protein>
<comment type="caution">
    <text evidence="1">The sequence shown here is derived from an EMBL/GenBank/DDBJ whole genome shotgun (WGS) entry which is preliminary data.</text>
</comment>